<evidence type="ECO:0000256" key="1">
    <source>
        <dbReference type="ARBA" id="ARBA00022737"/>
    </source>
</evidence>
<evidence type="ECO:0000256" key="3">
    <source>
        <dbReference type="PROSITE-ProRule" id="PRU00124"/>
    </source>
</evidence>
<dbReference type="PROSITE" id="PS01180">
    <property type="entry name" value="CUB"/>
    <property type="match status" value="2"/>
</dbReference>
<dbReference type="PANTHER" id="PTHR24251:SF28">
    <property type="entry name" value="NEUROPILIN AND TOLLOID-LIKE, ISOFORM B"/>
    <property type="match status" value="1"/>
</dbReference>
<dbReference type="Pfam" id="PF00431">
    <property type="entry name" value="CUB"/>
    <property type="match status" value="2"/>
</dbReference>
<dbReference type="PROSITE" id="PS50068">
    <property type="entry name" value="LDLRA_2"/>
    <property type="match status" value="1"/>
</dbReference>
<feature type="region of interest" description="Disordered" evidence="4">
    <location>
        <begin position="513"/>
        <end position="534"/>
    </location>
</feature>
<feature type="chain" id="PRO_5042923809" description="CUB domain-containing protein" evidence="6">
    <location>
        <begin position="25"/>
        <end position="638"/>
    </location>
</feature>
<keyword evidence="2 3" id="KW-1015">Disulfide bond</keyword>
<dbReference type="Proteomes" id="UP001347796">
    <property type="component" value="Unassembled WGS sequence"/>
</dbReference>
<proteinExistence type="predicted"/>
<keyword evidence="6" id="KW-0732">Signal</keyword>
<accession>A0AAN8JEN9</accession>
<keyword evidence="5" id="KW-0812">Transmembrane</keyword>
<feature type="region of interest" description="Disordered" evidence="4">
    <location>
        <begin position="444"/>
        <end position="500"/>
    </location>
</feature>
<dbReference type="FunFam" id="2.60.120.290:FF:000013">
    <property type="entry name" value="Membrane frizzled-related protein"/>
    <property type="match status" value="1"/>
</dbReference>
<dbReference type="PANTHER" id="PTHR24251">
    <property type="entry name" value="OVOCHYMASE-RELATED"/>
    <property type="match status" value="1"/>
</dbReference>
<dbReference type="Gene3D" id="4.10.400.10">
    <property type="entry name" value="Low-density Lipoprotein Receptor"/>
    <property type="match status" value="1"/>
</dbReference>
<dbReference type="InterPro" id="IPR000859">
    <property type="entry name" value="CUB_dom"/>
</dbReference>
<dbReference type="SUPFAM" id="SSF49854">
    <property type="entry name" value="Spermadhesin, CUB domain"/>
    <property type="match status" value="2"/>
</dbReference>
<keyword evidence="1" id="KW-0677">Repeat</keyword>
<reference evidence="8 9" key="1">
    <citation type="submission" date="2024-01" db="EMBL/GenBank/DDBJ databases">
        <title>The genome of the rayed Mediterranean limpet Patella caerulea (Linnaeus, 1758).</title>
        <authorList>
            <person name="Anh-Thu Weber A."/>
            <person name="Halstead-Nussloch G."/>
        </authorList>
    </citation>
    <scope>NUCLEOTIDE SEQUENCE [LARGE SCALE GENOMIC DNA]</scope>
    <source>
        <strain evidence="8">AATW-2023a</strain>
        <tissue evidence="8">Whole specimen</tissue>
    </source>
</reference>
<dbReference type="Gene3D" id="2.60.120.290">
    <property type="entry name" value="Spermadhesin, CUB domain"/>
    <property type="match status" value="2"/>
</dbReference>
<dbReference type="SMART" id="SM00042">
    <property type="entry name" value="CUB"/>
    <property type="match status" value="2"/>
</dbReference>
<gene>
    <name evidence="8" type="ORF">SNE40_017889</name>
</gene>
<keyword evidence="5" id="KW-0472">Membrane</keyword>
<sequence>MDYLSLSKGIGVLLLCFYLHLCDANRNRVRPASLTVRPPPMINDEIDPKCWNFTHGNWKKMEFYSPNYPNNYHNNSDCVQYLEAPPGFKIQLDFRDQFVLEKSDDCKYDYLEVRDGPFAYSDVIGRYCDIAFPELIESSSRFLWLRFKTDDLLQYGGFRAVYSYVKDTSAQKDGGLNGASPSTCRSYIEVNNQNRDGVLSSDDIPFWDTDAPGYPKHKPVDCTWEIHTMDGFGISINSLDLEVPSPERCDENFVALYKGSTRQIDRFKKHCSSSQIEMKSIKNRIFIRIYGRRLSLKPKLKLVYSIFRITKTDLKNAANAAAGYDDSSKFAQKPCLSSEFSCDDLCLSKKLICNGVPNCRSGKDERGCQNAKVDSKEDDSELPLHVIVLGAVGGVIFTISVIVICVTCIQRRRQKRNENEALKQKKLQQRNALEMAVSNSSNTTLCLSKHGSGQGSPNPNQYTNYPRTTVLSKDNPHRYSLGSSVQHSSEGDPNDQMSESGNYKRFLMLDVTPDEESSPCPSVYSQGERHPMQDQMRFSGPNYTGGNNWRSVPEECVMGYPYNSSLTRPNPILTPMSKPFTYSPDNKYLKQGMHPDNKYNKSPYPDNKFMKPLSPSDNKYIKSFKTMDGDIIVENPTA</sequence>
<dbReference type="InterPro" id="IPR036055">
    <property type="entry name" value="LDL_receptor-like_sf"/>
</dbReference>
<evidence type="ECO:0000256" key="2">
    <source>
        <dbReference type="ARBA" id="ARBA00023157"/>
    </source>
</evidence>
<evidence type="ECO:0000313" key="9">
    <source>
        <dbReference type="Proteomes" id="UP001347796"/>
    </source>
</evidence>
<evidence type="ECO:0000313" key="8">
    <source>
        <dbReference type="EMBL" id="KAK6174654.1"/>
    </source>
</evidence>
<dbReference type="AlphaFoldDB" id="A0AAN8JEN9"/>
<evidence type="ECO:0000256" key="5">
    <source>
        <dbReference type="SAM" id="Phobius"/>
    </source>
</evidence>
<comment type="caution">
    <text evidence="3">Lacks conserved residue(s) required for the propagation of feature annotation.</text>
</comment>
<dbReference type="CDD" id="cd00041">
    <property type="entry name" value="CUB"/>
    <property type="match status" value="2"/>
</dbReference>
<evidence type="ECO:0000256" key="6">
    <source>
        <dbReference type="SAM" id="SignalP"/>
    </source>
</evidence>
<dbReference type="InterPro" id="IPR035914">
    <property type="entry name" value="Sperma_CUB_dom_sf"/>
</dbReference>
<feature type="signal peptide" evidence="6">
    <location>
        <begin position="1"/>
        <end position="24"/>
    </location>
</feature>
<dbReference type="SMART" id="SM00192">
    <property type="entry name" value="LDLa"/>
    <property type="match status" value="1"/>
</dbReference>
<feature type="domain" description="CUB" evidence="7">
    <location>
        <begin position="50"/>
        <end position="165"/>
    </location>
</feature>
<protein>
    <recommendedName>
        <fullName evidence="7">CUB domain-containing protein</fullName>
    </recommendedName>
</protein>
<name>A0AAN8JEN9_PATCE</name>
<feature type="compositionally biased region" description="Polar residues" evidence="4">
    <location>
        <begin position="455"/>
        <end position="472"/>
    </location>
</feature>
<keyword evidence="9" id="KW-1185">Reference proteome</keyword>
<dbReference type="SUPFAM" id="SSF57424">
    <property type="entry name" value="LDL receptor-like module"/>
    <property type="match status" value="1"/>
</dbReference>
<comment type="caution">
    <text evidence="8">The sequence shown here is derived from an EMBL/GenBank/DDBJ whole genome shotgun (WGS) entry which is preliminary data.</text>
</comment>
<evidence type="ECO:0000256" key="4">
    <source>
        <dbReference type="SAM" id="MobiDB-lite"/>
    </source>
</evidence>
<feature type="disulfide bond" evidence="3">
    <location>
        <begin position="353"/>
        <end position="368"/>
    </location>
</feature>
<evidence type="ECO:0000259" key="7">
    <source>
        <dbReference type="PROSITE" id="PS01180"/>
    </source>
</evidence>
<feature type="domain" description="CUB" evidence="7">
    <location>
        <begin position="184"/>
        <end position="307"/>
    </location>
</feature>
<keyword evidence="5" id="KW-1133">Transmembrane helix</keyword>
<dbReference type="EMBL" id="JAZGQO010000011">
    <property type="protein sequence ID" value="KAK6174654.1"/>
    <property type="molecule type" value="Genomic_DNA"/>
</dbReference>
<organism evidence="8 9">
    <name type="scientific">Patella caerulea</name>
    <name type="common">Rayed Mediterranean limpet</name>
    <dbReference type="NCBI Taxonomy" id="87958"/>
    <lineage>
        <taxon>Eukaryota</taxon>
        <taxon>Metazoa</taxon>
        <taxon>Spiralia</taxon>
        <taxon>Lophotrochozoa</taxon>
        <taxon>Mollusca</taxon>
        <taxon>Gastropoda</taxon>
        <taxon>Patellogastropoda</taxon>
        <taxon>Patelloidea</taxon>
        <taxon>Patellidae</taxon>
        <taxon>Patella</taxon>
    </lineage>
</organism>
<feature type="transmembrane region" description="Helical" evidence="5">
    <location>
        <begin position="382"/>
        <end position="409"/>
    </location>
</feature>
<dbReference type="InterPro" id="IPR002172">
    <property type="entry name" value="LDrepeatLR_classA_rpt"/>
</dbReference>